<comment type="caution">
    <text evidence="1">The sequence shown here is derived from an EMBL/GenBank/DDBJ whole genome shotgun (WGS) entry which is preliminary data.</text>
</comment>
<evidence type="ECO:0000313" key="1">
    <source>
        <dbReference type="EMBL" id="VEL40247.1"/>
    </source>
</evidence>
<evidence type="ECO:0000313" key="2">
    <source>
        <dbReference type="Proteomes" id="UP000784294"/>
    </source>
</evidence>
<proteinExistence type="predicted"/>
<dbReference type="AlphaFoldDB" id="A0A448XMJ3"/>
<dbReference type="Proteomes" id="UP000784294">
    <property type="component" value="Unassembled WGS sequence"/>
</dbReference>
<organism evidence="1 2">
    <name type="scientific">Protopolystoma xenopodis</name>
    <dbReference type="NCBI Taxonomy" id="117903"/>
    <lineage>
        <taxon>Eukaryota</taxon>
        <taxon>Metazoa</taxon>
        <taxon>Spiralia</taxon>
        <taxon>Lophotrochozoa</taxon>
        <taxon>Platyhelminthes</taxon>
        <taxon>Monogenea</taxon>
        <taxon>Polyopisthocotylea</taxon>
        <taxon>Polystomatidea</taxon>
        <taxon>Polystomatidae</taxon>
        <taxon>Protopolystoma</taxon>
    </lineage>
</organism>
<sequence length="80" mass="8713">MHTDTCTTAHAVTVIGSLQLSLYAGALPQFSPCATSGRYGVTTTRVSYLRHGNVSWISGAIRRTLSRLWSPLEVLRRPAP</sequence>
<gene>
    <name evidence="1" type="ORF">PXEA_LOCUS33687</name>
</gene>
<protein>
    <submittedName>
        <fullName evidence="1">Uncharacterized protein</fullName>
    </submittedName>
</protein>
<name>A0A448XMJ3_9PLAT</name>
<dbReference type="EMBL" id="CAAALY010264175">
    <property type="protein sequence ID" value="VEL40247.1"/>
    <property type="molecule type" value="Genomic_DNA"/>
</dbReference>
<keyword evidence="2" id="KW-1185">Reference proteome</keyword>
<reference evidence="1" key="1">
    <citation type="submission" date="2018-11" db="EMBL/GenBank/DDBJ databases">
        <authorList>
            <consortium name="Pathogen Informatics"/>
        </authorList>
    </citation>
    <scope>NUCLEOTIDE SEQUENCE</scope>
</reference>
<accession>A0A448XMJ3</accession>